<dbReference type="EMBL" id="CATQJA010002655">
    <property type="protein sequence ID" value="CAJ0578929.1"/>
    <property type="molecule type" value="Genomic_DNA"/>
</dbReference>
<keyword evidence="2" id="KW-0378">Hydrolase</keyword>
<dbReference type="PANTHER" id="PTHR21660">
    <property type="entry name" value="THIOESTERASE SUPERFAMILY MEMBER-RELATED"/>
    <property type="match status" value="1"/>
</dbReference>
<evidence type="ECO:0000259" key="3">
    <source>
        <dbReference type="Pfam" id="PF03061"/>
    </source>
</evidence>
<dbReference type="InterPro" id="IPR003736">
    <property type="entry name" value="PAAI_dom"/>
</dbReference>
<dbReference type="FunFam" id="3.10.129.10:FF:000088">
    <property type="entry name" value="Putative esterase F42H10.6"/>
    <property type="match status" value="1"/>
</dbReference>
<dbReference type="AlphaFoldDB" id="A0AA36G490"/>
<comment type="similarity">
    <text evidence="1">Belongs to the thioesterase PaaI family.</text>
</comment>
<gene>
    <name evidence="4" type="ORF">MSPICULIGERA_LOCUS17167</name>
</gene>
<dbReference type="InterPro" id="IPR039298">
    <property type="entry name" value="ACOT13"/>
</dbReference>
<reference evidence="4" key="1">
    <citation type="submission" date="2023-06" db="EMBL/GenBank/DDBJ databases">
        <authorList>
            <person name="Delattre M."/>
        </authorList>
    </citation>
    <scope>NUCLEOTIDE SEQUENCE</scope>
    <source>
        <strain evidence="4">AF72</strain>
    </source>
</reference>
<dbReference type="Proteomes" id="UP001177023">
    <property type="component" value="Unassembled WGS sequence"/>
</dbReference>
<dbReference type="Gene3D" id="3.10.129.10">
    <property type="entry name" value="Hotdog Thioesterase"/>
    <property type="match status" value="1"/>
</dbReference>
<name>A0AA36G490_9BILA</name>
<dbReference type="InterPro" id="IPR029069">
    <property type="entry name" value="HotDog_dom_sf"/>
</dbReference>
<comment type="caution">
    <text evidence="4">The sequence shown here is derived from an EMBL/GenBank/DDBJ whole genome shotgun (WGS) entry which is preliminary data.</text>
</comment>
<proteinExistence type="inferred from homology"/>
<keyword evidence="5" id="KW-1185">Reference proteome</keyword>
<feature type="domain" description="Thioesterase" evidence="3">
    <location>
        <begin position="71"/>
        <end position="146"/>
    </location>
</feature>
<dbReference type="SUPFAM" id="SSF54637">
    <property type="entry name" value="Thioesterase/thiol ester dehydrase-isomerase"/>
    <property type="match status" value="1"/>
</dbReference>
<protein>
    <recommendedName>
        <fullName evidence="3">Thioesterase domain-containing protein</fullName>
    </recommendedName>
</protein>
<dbReference type="CDD" id="cd03443">
    <property type="entry name" value="PaaI_thioesterase"/>
    <property type="match status" value="1"/>
</dbReference>
<evidence type="ECO:0000256" key="2">
    <source>
        <dbReference type="ARBA" id="ARBA00022801"/>
    </source>
</evidence>
<evidence type="ECO:0000313" key="5">
    <source>
        <dbReference type="Proteomes" id="UP001177023"/>
    </source>
</evidence>
<accession>A0AA36G490</accession>
<dbReference type="NCBIfam" id="TIGR00369">
    <property type="entry name" value="unchar_dom_1"/>
    <property type="match status" value="1"/>
</dbReference>
<dbReference type="InterPro" id="IPR006683">
    <property type="entry name" value="Thioestr_dom"/>
</dbReference>
<sequence>MTPPPGTHELSDGQGNSAENDFMQYARDEFASFAGAENFNRVAEKIVPIEAEKGRLLCELTVEDDHLNSKGTVHGGMAASIVDIVTARAVGLTTRDKGMASIEISVSYLAPILRGDVITIEANVLKNGRTIAFTECELRKKSDGRLCVKGRHTIAFLPGQPPVHNGKPQLF</sequence>
<dbReference type="PANTHER" id="PTHR21660:SF1">
    <property type="entry name" value="ACYL-COENZYME A THIOESTERASE 13"/>
    <property type="match status" value="1"/>
</dbReference>
<evidence type="ECO:0000313" key="4">
    <source>
        <dbReference type="EMBL" id="CAJ0578929.1"/>
    </source>
</evidence>
<dbReference type="GO" id="GO:0047617">
    <property type="term" value="F:fatty acyl-CoA hydrolase activity"/>
    <property type="evidence" value="ECO:0007669"/>
    <property type="project" value="InterPro"/>
</dbReference>
<dbReference type="Pfam" id="PF03061">
    <property type="entry name" value="4HBT"/>
    <property type="match status" value="1"/>
</dbReference>
<feature type="non-terminal residue" evidence="4">
    <location>
        <position position="171"/>
    </location>
</feature>
<evidence type="ECO:0000256" key="1">
    <source>
        <dbReference type="ARBA" id="ARBA00008324"/>
    </source>
</evidence>
<organism evidence="4 5">
    <name type="scientific">Mesorhabditis spiculigera</name>
    <dbReference type="NCBI Taxonomy" id="96644"/>
    <lineage>
        <taxon>Eukaryota</taxon>
        <taxon>Metazoa</taxon>
        <taxon>Ecdysozoa</taxon>
        <taxon>Nematoda</taxon>
        <taxon>Chromadorea</taxon>
        <taxon>Rhabditida</taxon>
        <taxon>Rhabditina</taxon>
        <taxon>Rhabditomorpha</taxon>
        <taxon>Rhabditoidea</taxon>
        <taxon>Rhabditidae</taxon>
        <taxon>Mesorhabditinae</taxon>
        <taxon>Mesorhabditis</taxon>
    </lineage>
</organism>